<dbReference type="Gene3D" id="1.10.260.40">
    <property type="entry name" value="lambda repressor-like DNA-binding domains"/>
    <property type="match status" value="1"/>
</dbReference>
<dbReference type="GO" id="GO:0003677">
    <property type="term" value="F:DNA binding"/>
    <property type="evidence" value="ECO:0007669"/>
    <property type="project" value="InterPro"/>
</dbReference>
<comment type="catalytic activity">
    <reaction evidence="3">
        <text>cyanate + hydrogencarbonate + 3 H(+) = NH4(+) + 2 CO2</text>
        <dbReference type="Rhea" id="RHEA:11120"/>
        <dbReference type="ChEBI" id="CHEBI:15378"/>
        <dbReference type="ChEBI" id="CHEBI:16526"/>
        <dbReference type="ChEBI" id="CHEBI:17544"/>
        <dbReference type="ChEBI" id="CHEBI:28938"/>
        <dbReference type="ChEBI" id="CHEBI:29195"/>
        <dbReference type="EC" id="4.2.1.104"/>
    </reaction>
</comment>
<dbReference type="PRINTS" id="PR01693">
    <property type="entry name" value="CYANASE"/>
</dbReference>
<sequence length="147" mass="16274">MPRLEVTEKIVAAKLAKGLTWEGVAKEIGPAKEWCTCALLGQMAMNADEAAKAAKIFDLTDEEAKWLTVPPYRGGLGQEVPTDALLYRFYELIQVYGPSIKALIEEQFGDGIMSAIDFSMDISKEKNPAGDRVVVVLNGKFLPYKRY</sequence>
<evidence type="ECO:0000259" key="4">
    <source>
        <dbReference type="SMART" id="SM01116"/>
    </source>
</evidence>
<feature type="active site" evidence="3">
    <location>
        <position position="114"/>
    </location>
</feature>
<dbReference type="SUPFAM" id="SSF47413">
    <property type="entry name" value="lambda repressor-like DNA-binding domains"/>
    <property type="match status" value="1"/>
</dbReference>
<accession>A0A1E5Q818</accession>
<comment type="function">
    <text evidence="1 3">Catalyzes the reaction of cyanate with bicarbonate to produce ammonia and carbon dioxide.</text>
</comment>
<dbReference type="GO" id="GO:0008824">
    <property type="term" value="F:cyanate hydratase activity"/>
    <property type="evidence" value="ECO:0007669"/>
    <property type="project" value="UniProtKB-UniRule"/>
</dbReference>
<proteinExistence type="inferred from homology"/>
<evidence type="ECO:0000256" key="1">
    <source>
        <dbReference type="ARBA" id="ARBA00003561"/>
    </source>
</evidence>
<dbReference type="Proteomes" id="UP000095347">
    <property type="component" value="Unassembled WGS sequence"/>
</dbReference>
<dbReference type="AlphaFoldDB" id="A0A1E5Q818"/>
<dbReference type="STRING" id="28181.BEN30_10425"/>
<name>A0A1E5Q818_9PROT</name>
<gene>
    <name evidence="3" type="primary">cynS</name>
    <name evidence="5" type="ORF">BEN30_10425</name>
</gene>
<keyword evidence="2 3" id="KW-0456">Lyase</keyword>
<dbReference type="HAMAP" id="MF_00535">
    <property type="entry name" value="Cyanate_hydrat"/>
    <property type="match status" value="1"/>
</dbReference>
<dbReference type="NCBIfam" id="NF002773">
    <property type="entry name" value="PRK02866.1"/>
    <property type="match status" value="1"/>
</dbReference>
<feature type="domain" description="Cyanate lyase C-terminal" evidence="4">
    <location>
        <begin position="75"/>
        <end position="147"/>
    </location>
</feature>
<dbReference type="OrthoDB" id="9785870at2"/>
<organism evidence="5 6">
    <name type="scientific">Magnetovibrio blakemorei</name>
    <dbReference type="NCBI Taxonomy" id="28181"/>
    <lineage>
        <taxon>Bacteria</taxon>
        <taxon>Pseudomonadati</taxon>
        <taxon>Pseudomonadota</taxon>
        <taxon>Alphaproteobacteria</taxon>
        <taxon>Rhodospirillales</taxon>
        <taxon>Magnetovibrionaceae</taxon>
        <taxon>Magnetovibrio</taxon>
    </lineage>
</organism>
<evidence type="ECO:0000256" key="3">
    <source>
        <dbReference type="HAMAP-Rule" id="MF_00535"/>
    </source>
</evidence>
<dbReference type="InterPro" id="IPR048564">
    <property type="entry name" value="CYNS_N"/>
</dbReference>
<dbReference type="EC" id="4.2.1.104" evidence="3"/>
<evidence type="ECO:0000313" key="5">
    <source>
        <dbReference type="EMBL" id="OEJ67182.1"/>
    </source>
</evidence>
<evidence type="ECO:0000313" key="6">
    <source>
        <dbReference type="Proteomes" id="UP000095347"/>
    </source>
</evidence>
<feature type="active site" evidence="3">
    <location>
        <position position="91"/>
    </location>
</feature>
<dbReference type="Gene3D" id="3.30.1160.10">
    <property type="entry name" value="Cyanate lyase, C-terminal domain"/>
    <property type="match status" value="1"/>
</dbReference>
<dbReference type="EMBL" id="MCGG01000025">
    <property type="protein sequence ID" value="OEJ67182.1"/>
    <property type="molecule type" value="Genomic_DNA"/>
</dbReference>
<dbReference type="RefSeq" id="WP_069958011.1">
    <property type="nucleotide sequence ID" value="NZ_MCGG01000025.1"/>
</dbReference>
<dbReference type="InterPro" id="IPR003712">
    <property type="entry name" value="Cyanate_lyase_C"/>
</dbReference>
<dbReference type="NCBIfam" id="TIGR00673">
    <property type="entry name" value="cynS"/>
    <property type="match status" value="1"/>
</dbReference>
<dbReference type="InterPro" id="IPR008076">
    <property type="entry name" value="Cyanase"/>
</dbReference>
<evidence type="ECO:0000256" key="2">
    <source>
        <dbReference type="ARBA" id="ARBA00023239"/>
    </source>
</evidence>
<dbReference type="InterPro" id="IPR036581">
    <property type="entry name" value="Cyanate_lyase_C_sf"/>
</dbReference>
<dbReference type="CDD" id="cd00559">
    <property type="entry name" value="Cyanase_C"/>
    <property type="match status" value="1"/>
</dbReference>
<feature type="active site" evidence="3">
    <location>
        <position position="88"/>
    </location>
</feature>
<dbReference type="InterPro" id="IPR010982">
    <property type="entry name" value="Lambda_DNA-bd_dom_sf"/>
</dbReference>
<protein>
    <recommendedName>
        <fullName evidence="3">Cyanate hydratase</fullName>
        <shortName evidence="3">Cyanase</shortName>
        <ecNumber evidence="3">4.2.1.104</ecNumber>
    </recommendedName>
    <alternativeName>
        <fullName evidence="3">Cyanate hydrolase</fullName>
    </alternativeName>
    <alternativeName>
        <fullName evidence="3">Cyanate lyase</fullName>
    </alternativeName>
</protein>
<dbReference type="Pfam" id="PF21291">
    <property type="entry name" value="CYNS_N"/>
    <property type="match status" value="1"/>
</dbReference>
<dbReference type="PIRSF" id="PIRSF001263">
    <property type="entry name" value="Cyanate_hydratas"/>
    <property type="match status" value="1"/>
</dbReference>
<comment type="similarity">
    <text evidence="3">Belongs to the cyanase family.</text>
</comment>
<keyword evidence="6" id="KW-1185">Reference proteome</keyword>
<dbReference type="SUPFAM" id="SSF55234">
    <property type="entry name" value="Cyanase C-terminal domain"/>
    <property type="match status" value="1"/>
</dbReference>
<comment type="caution">
    <text evidence="5">The sequence shown here is derived from an EMBL/GenBank/DDBJ whole genome shotgun (WGS) entry which is preliminary data.</text>
</comment>
<dbReference type="PANTHER" id="PTHR34186">
    <property type="entry name" value="CYANATE HYDRATASE"/>
    <property type="match status" value="1"/>
</dbReference>
<dbReference type="PANTHER" id="PTHR34186:SF2">
    <property type="entry name" value="CYANATE HYDRATASE"/>
    <property type="match status" value="1"/>
</dbReference>
<reference evidence="6" key="1">
    <citation type="submission" date="2016-07" db="EMBL/GenBank/DDBJ databases">
        <authorList>
            <person name="Florea S."/>
            <person name="Webb J.S."/>
            <person name="Jaromczyk J."/>
            <person name="Schardl C.L."/>
        </authorList>
    </citation>
    <scope>NUCLEOTIDE SEQUENCE [LARGE SCALE GENOMIC DNA]</scope>
    <source>
        <strain evidence="6">MV-1</strain>
    </source>
</reference>
<dbReference type="SMART" id="SM01116">
    <property type="entry name" value="Cyanate_lyase"/>
    <property type="match status" value="1"/>
</dbReference>
<dbReference type="Pfam" id="PF02560">
    <property type="entry name" value="Cyanate_lyase"/>
    <property type="match status" value="1"/>
</dbReference>